<keyword evidence="8 15" id="KW-1133">Transmembrane helix</keyword>
<evidence type="ECO:0000256" key="1">
    <source>
        <dbReference type="ARBA" id="ARBA00004141"/>
    </source>
</evidence>
<gene>
    <name evidence="16" type="ORF">GT037_001808</name>
</gene>
<dbReference type="Pfam" id="PF02809">
    <property type="entry name" value="UIM"/>
    <property type="match status" value="2"/>
</dbReference>
<feature type="binding site" evidence="11">
    <location>
        <position position="759"/>
    </location>
    <ligand>
        <name>substrate</name>
    </ligand>
</feature>
<protein>
    <recommendedName>
        <fullName evidence="13">Ubiquitin-related modifier 1</fullName>
    </recommendedName>
</protein>
<evidence type="ECO:0000313" key="16">
    <source>
        <dbReference type="EMBL" id="KAF7680157.1"/>
    </source>
</evidence>
<feature type="compositionally biased region" description="Polar residues" evidence="14">
    <location>
        <begin position="353"/>
        <end position="365"/>
    </location>
</feature>
<feature type="transmembrane region" description="Helical" evidence="15">
    <location>
        <begin position="194"/>
        <end position="214"/>
    </location>
</feature>
<dbReference type="InterPro" id="IPR012675">
    <property type="entry name" value="Beta-grasp_dom_sf"/>
</dbReference>
<evidence type="ECO:0000256" key="3">
    <source>
        <dbReference type="ARBA" id="ARBA00022490"/>
    </source>
</evidence>
<evidence type="ECO:0000256" key="4">
    <source>
        <dbReference type="ARBA" id="ARBA00022499"/>
    </source>
</evidence>
<dbReference type="GO" id="GO:0006281">
    <property type="term" value="P:DNA repair"/>
    <property type="evidence" value="ECO:0007669"/>
    <property type="project" value="InterPro"/>
</dbReference>
<dbReference type="Pfam" id="PF25129">
    <property type="entry name" value="Pyr4-TMTC"/>
    <property type="match status" value="1"/>
</dbReference>
<dbReference type="CDD" id="cd01764">
    <property type="entry name" value="Ubl_Urm1"/>
    <property type="match status" value="1"/>
</dbReference>
<feature type="transmembrane region" description="Helical" evidence="15">
    <location>
        <begin position="239"/>
        <end position="261"/>
    </location>
</feature>
<dbReference type="GO" id="GO:0016829">
    <property type="term" value="F:lyase activity"/>
    <property type="evidence" value="ECO:0007669"/>
    <property type="project" value="InterPro"/>
</dbReference>
<keyword evidence="9 15" id="KW-0472">Membrane</keyword>
<feature type="region of interest" description="Disordered" evidence="14">
    <location>
        <begin position="394"/>
        <end position="429"/>
    </location>
</feature>
<evidence type="ECO:0000256" key="8">
    <source>
        <dbReference type="ARBA" id="ARBA00022989"/>
    </source>
</evidence>
<dbReference type="PROSITE" id="PS50330">
    <property type="entry name" value="UIM"/>
    <property type="match status" value="2"/>
</dbReference>
<dbReference type="SUPFAM" id="SSF54285">
    <property type="entry name" value="MoaD/ThiS"/>
    <property type="match status" value="1"/>
</dbReference>
<evidence type="ECO:0000256" key="10">
    <source>
        <dbReference type="PIRSR" id="PIRSR610347-1"/>
    </source>
</evidence>
<dbReference type="Pfam" id="PF09138">
    <property type="entry name" value="Urm1"/>
    <property type="match status" value="1"/>
</dbReference>
<keyword evidence="6 13" id="KW-0819">tRNA processing</keyword>
<keyword evidence="3 13" id="KW-0963">Cytoplasm</keyword>
<reference evidence="16" key="2">
    <citation type="submission" date="2020-08" db="EMBL/GenBank/DDBJ databases">
        <title>Draft Genome Sequence of Cumin Blight Pathogen Alternaria burnsii.</title>
        <authorList>
            <person name="Feng Z."/>
        </authorList>
    </citation>
    <scope>NUCLEOTIDE SEQUENCE</scope>
    <source>
        <strain evidence="16">CBS107.38</strain>
    </source>
</reference>
<dbReference type="PANTHER" id="PTHR12415:SF4">
    <property type="entry name" value="TYROSYL-DNA PHOSPHODIESTERASE DOMAIN-CONTAINING PROTEIN"/>
    <property type="match status" value="1"/>
</dbReference>
<dbReference type="Gene3D" id="6.10.140.100">
    <property type="match status" value="1"/>
</dbReference>
<dbReference type="SMART" id="SM00726">
    <property type="entry name" value="UIM"/>
    <property type="match status" value="2"/>
</dbReference>
<dbReference type="UniPathway" id="UPA00988"/>
<organism evidence="16 17">
    <name type="scientific">Alternaria burnsii</name>
    <dbReference type="NCBI Taxonomy" id="1187904"/>
    <lineage>
        <taxon>Eukaryota</taxon>
        <taxon>Fungi</taxon>
        <taxon>Dikarya</taxon>
        <taxon>Ascomycota</taxon>
        <taxon>Pezizomycotina</taxon>
        <taxon>Dothideomycetes</taxon>
        <taxon>Pleosporomycetidae</taxon>
        <taxon>Pleosporales</taxon>
        <taxon>Pleosporineae</taxon>
        <taxon>Pleosporaceae</taxon>
        <taxon>Alternaria</taxon>
        <taxon>Alternaria sect. Alternaria</taxon>
    </lineage>
</organism>
<dbReference type="InterPro" id="IPR039020">
    <property type="entry name" value="PaxB-like"/>
</dbReference>
<comment type="pathway">
    <text evidence="13">tRNA modification; 5-methoxycarbonylmethyl-2-thiouridine-tRNA biosynthesis.</text>
</comment>
<dbReference type="GO" id="GO:0016020">
    <property type="term" value="C:membrane"/>
    <property type="evidence" value="ECO:0007669"/>
    <property type="project" value="UniProtKB-SubCell"/>
</dbReference>
<name>A0A8H7BEJ5_9PLEO</name>
<dbReference type="SUPFAM" id="SSF56024">
    <property type="entry name" value="Phospholipase D/nuclease"/>
    <property type="match status" value="2"/>
</dbReference>
<reference evidence="16" key="1">
    <citation type="submission" date="2020-01" db="EMBL/GenBank/DDBJ databases">
        <authorList>
            <person name="Feng Z.H.Z."/>
        </authorList>
    </citation>
    <scope>NUCLEOTIDE SEQUENCE</scope>
    <source>
        <strain evidence="16">CBS107.38</strain>
    </source>
</reference>
<evidence type="ECO:0000256" key="13">
    <source>
        <dbReference type="RuleBase" id="RU361182"/>
    </source>
</evidence>
<dbReference type="AlphaFoldDB" id="A0A8H7BEJ5"/>
<dbReference type="GO" id="GO:0005634">
    <property type="term" value="C:nucleus"/>
    <property type="evidence" value="ECO:0007669"/>
    <property type="project" value="InterPro"/>
</dbReference>
<feature type="transmembrane region" description="Helical" evidence="15">
    <location>
        <begin position="102"/>
        <end position="118"/>
    </location>
</feature>
<evidence type="ECO:0000256" key="6">
    <source>
        <dbReference type="ARBA" id="ARBA00022694"/>
    </source>
</evidence>
<evidence type="ECO:0000256" key="7">
    <source>
        <dbReference type="ARBA" id="ARBA00022786"/>
    </source>
</evidence>
<dbReference type="PANTHER" id="PTHR12415">
    <property type="entry name" value="TYROSYL-DNA PHOSPHODIESTERASE 1"/>
    <property type="match status" value="1"/>
</dbReference>
<dbReference type="Pfam" id="PF06087">
    <property type="entry name" value="Tyr-DNA_phospho"/>
    <property type="match status" value="1"/>
</dbReference>
<keyword evidence="17" id="KW-1185">Reference proteome</keyword>
<dbReference type="CDD" id="cd09122">
    <property type="entry name" value="PLDc_Tdp1_1"/>
    <property type="match status" value="1"/>
</dbReference>
<dbReference type="EMBL" id="JAAABM010000002">
    <property type="protein sequence ID" value="KAF7680157.1"/>
    <property type="molecule type" value="Genomic_DNA"/>
</dbReference>
<feature type="transmembrane region" description="Helical" evidence="15">
    <location>
        <begin position="130"/>
        <end position="150"/>
    </location>
</feature>
<evidence type="ECO:0000256" key="14">
    <source>
        <dbReference type="SAM" id="MobiDB-lite"/>
    </source>
</evidence>
<feature type="site" description="Interaction with DNA" evidence="12">
    <location>
        <position position="784"/>
    </location>
</feature>
<dbReference type="GO" id="GO:0034227">
    <property type="term" value="P:tRNA thio-modification"/>
    <property type="evidence" value="ECO:0007669"/>
    <property type="project" value="InterPro"/>
</dbReference>
<dbReference type="GO" id="GO:0005737">
    <property type="term" value="C:cytoplasm"/>
    <property type="evidence" value="ECO:0007669"/>
    <property type="project" value="UniProtKB-SubCell"/>
</dbReference>
<comment type="caution">
    <text evidence="16">The sequence shown here is derived from an EMBL/GenBank/DDBJ whole genome shotgun (WGS) entry which is preliminary data.</text>
</comment>
<evidence type="ECO:0000256" key="12">
    <source>
        <dbReference type="PIRSR" id="PIRSR610347-3"/>
    </source>
</evidence>
<feature type="active site" description="Proton donor/acceptor" evidence="10">
    <location>
        <position position="757"/>
    </location>
</feature>
<dbReference type="InterPro" id="IPR016155">
    <property type="entry name" value="Mopterin_synth/thiamin_S_b"/>
</dbReference>
<comment type="similarity">
    <text evidence="2">Belongs to the paxB family.</text>
</comment>
<dbReference type="GO" id="GO:0003697">
    <property type="term" value="F:single-stranded DNA binding"/>
    <property type="evidence" value="ECO:0007669"/>
    <property type="project" value="TreeGrafter"/>
</dbReference>
<keyword evidence="5 15" id="KW-0812">Transmembrane</keyword>
<dbReference type="Gene3D" id="3.30.870.10">
    <property type="entry name" value="Endonuclease Chain A"/>
    <property type="match status" value="2"/>
</dbReference>
<dbReference type="HAMAP" id="MF_03048">
    <property type="entry name" value="Urm1"/>
    <property type="match status" value="1"/>
</dbReference>
<comment type="subcellular location">
    <subcellularLocation>
        <location evidence="13">Cytoplasm</location>
    </subcellularLocation>
    <subcellularLocation>
        <location evidence="1">Membrane</location>
        <topology evidence="1">Multi-pass membrane protein</topology>
    </subcellularLocation>
</comment>
<evidence type="ECO:0000256" key="11">
    <source>
        <dbReference type="PIRSR" id="PIRSR610347-2"/>
    </source>
</evidence>
<keyword evidence="7" id="KW-0833">Ubl conjugation pathway</keyword>
<evidence type="ECO:0000256" key="5">
    <source>
        <dbReference type="ARBA" id="ARBA00022692"/>
    </source>
</evidence>
<feature type="region of interest" description="Disordered" evidence="14">
    <location>
        <begin position="353"/>
        <end position="382"/>
    </location>
</feature>
<feature type="transmembrane region" description="Helical" evidence="15">
    <location>
        <begin position="156"/>
        <end position="174"/>
    </location>
</feature>
<comment type="similarity">
    <text evidence="13">Belongs to the URM1 family.</text>
</comment>
<dbReference type="GeneID" id="62200033"/>
<evidence type="ECO:0000256" key="9">
    <source>
        <dbReference type="ARBA" id="ARBA00023136"/>
    </source>
</evidence>
<keyword evidence="4" id="KW-1017">Isopeptide bond</keyword>
<sequence>GGLEILFANQKKYDLDLPAKDESGEPANVAFLVRHLCDKVMKDPRKELFVLDDTVRPGILVLINEADWELEGEDKYEVQKGDHIIDVLPPHVDPSIREVNDVLLGTGGITYTICYVLMARQSIRDRTYSMPLFSLAFNFAWEIVFALYVAEEPREKTMFTIWMLIDLGLVYAAVKYGANEWKHAPAVGRNVGKIFAGMLAWWCIALYAVSSWWVDPVNPVNPKVGKAYRGVKGIDTDELGFMTALVAQLVLSVMSLAQIMVRQSSRGSSYTIWALRFIGSLAGLTLNYGYCWMESDDEDLKLAMAMSLQEVSPRATRDATAIAKNEPIDLISDSDDNEDGDLRRAIALSLQESGNKDVQQSSATTVPKAAGLNNTSGLMGMDRKAMEQERLARLGKRKRDVSPERPSKQVARPPAVKAASDGTPLQYPRGTIKRTFASKYPRTDDITIDELLEASTVNIAVISSFQYDSEWLYEKLDPLKVKQIWLMNGKYRGEDVQAKRIQEWKESGVPNMKLHFPPMGGMIASMHSKFMLLFGKHKLRIAIPTANMTQTDWGEVANDWQPGIMENSVFLIDLPRRPDDTATKKGDLSAFGRELLYFLEKQEVGPQVVDGLLKFDFAQTSHLAFVHSIGGSHKIETDHPTGLPGLAQAIRELHLDDVEHIELDYAASSLGAIDDNFLSRIHHAARGESFTKDNALVADVRNSIRIYFPTHDTVEKSIGGPGCAGIITLSPHCYNAPTFPKECMRDYDSMRRGILSHNKLLFARGRKKDGKPFAWVYVGSANISESAWGGQKVLKSGRIGSLNIRNWECGVVMPVPDAKLQSLEQGGLPSMDVFAGTVEIPFRLPADKYDGKRPWFFSP</sequence>
<dbReference type="GO" id="GO:0017005">
    <property type="term" value="F:3'-tyrosyl-DNA phosphodiesterase activity"/>
    <property type="evidence" value="ECO:0007669"/>
    <property type="project" value="TreeGrafter"/>
</dbReference>
<feature type="non-terminal residue" evidence="16">
    <location>
        <position position="1"/>
    </location>
</feature>
<dbReference type="GO" id="GO:0003690">
    <property type="term" value="F:double-stranded DNA binding"/>
    <property type="evidence" value="ECO:0007669"/>
    <property type="project" value="TreeGrafter"/>
</dbReference>
<dbReference type="InterPro" id="IPR015221">
    <property type="entry name" value="Urm1"/>
</dbReference>
<feature type="binding site" evidence="11">
    <location>
        <position position="529"/>
    </location>
    <ligand>
        <name>substrate</name>
    </ligand>
</feature>
<accession>A0A8H7BEJ5</accession>
<evidence type="ECO:0000313" key="17">
    <source>
        <dbReference type="Proteomes" id="UP000596902"/>
    </source>
</evidence>
<feature type="transmembrane region" description="Helical" evidence="15">
    <location>
        <begin position="273"/>
        <end position="290"/>
    </location>
</feature>
<evidence type="ECO:0000256" key="15">
    <source>
        <dbReference type="SAM" id="Phobius"/>
    </source>
</evidence>
<dbReference type="Proteomes" id="UP000596902">
    <property type="component" value="Unassembled WGS sequence"/>
</dbReference>
<evidence type="ECO:0000256" key="2">
    <source>
        <dbReference type="ARBA" id="ARBA00006757"/>
    </source>
</evidence>
<proteinExistence type="inferred from homology"/>
<dbReference type="RefSeq" id="XP_038790147.1">
    <property type="nucleotide sequence ID" value="XM_038926855.1"/>
</dbReference>
<dbReference type="Gene3D" id="3.10.20.30">
    <property type="match status" value="1"/>
</dbReference>
<dbReference type="InterPro" id="IPR010347">
    <property type="entry name" value="Tdp1"/>
</dbReference>
<feature type="active site" description="Nucleophile" evidence="10">
    <location>
        <position position="527"/>
    </location>
</feature>
<dbReference type="InterPro" id="IPR003903">
    <property type="entry name" value="UIM_dom"/>
</dbReference>